<accession>A0ABN8B1V2</accession>
<feature type="transmembrane region" description="Helical" evidence="1">
    <location>
        <begin position="392"/>
        <end position="413"/>
    </location>
</feature>
<evidence type="ECO:0000313" key="5">
    <source>
        <dbReference type="Proteomes" id="UP001153292"/>
    </source>
</evidence>
<feature type="transmembrane region" description="Helical" evidence="1">
    <location>
        <begin position="440"/>
        <end position="462"/>
    </location>
</feature>
<feature type="domain" description="Acyltransferase 3" evidence="3">
    <location>
        <begin position="212"/>
        <end position="606"/>
    </location>
</feature>
<dbReference type="Pfam" id="PF01757">
    <property type="entry name" value="Acyl_transf_3"/>
    <property type="match status" value="1"/>
</dbReference>
<feature type="signal peptide" evidence="2">
    <location>
        <begin position="1"/>
        <end position="19"/>
    </location>
</feature>
<feature type="transmembrane region" description="Helical" evidence="1">
    <location>
        <begin position="483"/>
        <end position="502"/>
    </location>
</feature>
<keyword evidence="1" id="KW-0472">Membrane</keyword>
<keyword evidence="1" id="KW-1133">Transmembrane helix</keyword>
<dbReference type="InterPro" id="IPR002656">
    <property type="entry name" value="Acyl_transf_3_dom"/>
</dbReference>
<dbReference type="PANTHER" id="PTHR11161">
    <property type="entry name" value="O-ACYLTRANSFERASE"/>
    <property type="match status" value="1"/>
</dbReference>
<protein>
    <recommendedName>
        <fullName evidence="3">Acyltransferase 3 domain-containing protein</fullName>
    </recommendedName>
</protein>
<evidence type="ECO:0000313" key="4">
    <source>
        <dbReference type="EMBL" id="CAH0402952.1"/>
    </source>
</evidence>
<sequence>MQSVLCLLFVAVNVQVILGKLLTEEEDAFLPRLYHLDDYERCLASPGEDQLYCMGSFHLTPSKPNHPVYALMEESSRDPMNFNRTLIHRGYCVSTRCPNLFGSGDLNETQRFTECISQWASTLEFHATPISIEYCDNSTQTYKSIELDASKIAFLTVVFCLLFCNIIGTAYDFMSPNEKKRQLLLFWSWRDNWRRLTSNDHSDPERASLMPIHGLRAVLMLLVIWIHCGLIYFRLYSDNPLYLEKMMRDPLFQPVRNGTPVVCVFLMLASFLLARRLLLLPPLKQPSLLLCLLHRLARVYPAYMLVVWWAGSWWRECGAGAAWAGVGRAEAGQCRRGPWGPRALMLHNLLPAGGNGGHCLVQTWFVAVDMQLYIVSCALTLALASGSRRRNLTILSVLFVASCCLNAVLAYVFQWKSMLLVMTPETLRTMFHGEPSFTNLYMSPWGALPASLLGVFLAHLHTHLQEIDFQFTEHKVLTCLHRLYLPLAAALAWGGALAVGSGPALQRARASPLGALYAALDRPLICALAALALLGYCHHVPSVSRRVLSWRGWVFMSRLSLGALLLHWSVAVSALAASPRPPGRHLAILWDGVATAAFTYALAVPLTLLVEQPLQRTITKLLLRHSTTTNNK</sequence>
<proteinExistence type="predicted"/>
<evidence type="ECO:0000256" key="1">
    <source>
        <dbReference type="SAM" id="Phobius"/>
    </source>
</evidence>
<keyword evidence="1" id="KW-0812">Transmembrane</keyword>
<feature type="transmembrane region" description="Helical" evidence="1">
    <location>
        <begin position="215"/>
        <end position="235"/>
    </location>
</feature>
<feature type="transmembrane region" description="Helical" evidence="1">
    <location>
        <begin position="152"/>
        <end position="174"/>
    </location>
</feature>
<reference evidence="4" key="1">
    <citation type="submission" date="2021-12" db="EMBL/GenBank/DDBJ databases">
        <authorList>
            <person name="King R."/>
        </authorList>
    </citation>
    <scope>NUCLEOTIDE SEQUENCE</scope>
</reference>
<name>A0ABN8B1V2_CHISP</name>
<feature type="transmembrane region" description="Helical" evidence="1">
    <location>
        <begin position="514"/>
        <end position="534"/>
    </location>
</feature>
<dbReference type="EMBL" id="OU963914">
    <property type="protein sequence ID" value="CAH0402952.1"/>
    <property type="molecule type" value="Genomic_DNA"/>
</dbReference>
<feature type="transmembrane region" description="Helical" evidence="1">
    <location>
        <begin position="555"/>
        <end position="576"/>
    </location>
</feature>
<keyword evidence="5" id="KW-1185">Reference proteome</keyword>
<keyword evidence="2" id="KW-0732">Signal</keyword>
<dbReference type="Proteomes" id="UP001153292">
    <property type="component" value="Chromosome 21"/>
</dbReference>
<dbReference type="PANTHER" id="PTHR11161:SF12">
    <property type="entry name" value="ACYLTRANSFERASE 3 DOMAIN-CONTAINING PROTEIN-RELATED"/>
    <property type="match status" value="1"/>
</dbReference>
<evidence type="ECO:0000256" key="2">
    <source>
        <dbReference type="SAM" id="SignalP"/>
    </source>
</evidence>
<gene>
    <name evidence="4" type="ORF">CHILSU_LOCUS6210</name>
</gene>
<dbReference type="InterPro" id="IPR052728">
    <property type="entry name" value="O2_lipid_transport_reg"/>
</dbReference>
<feature type="transmembrane region" description="Helical" evidence="1">
    <location>
        <begin position="364"/>
        <end position="385"/>
    </location>
</feature>
<feature type="chain" id="PRO_5046296888" description="Acyltransferase 3 domain-containing protein" evidence="2">
    <location>
        <begin position="20"/>
        <end position="632"/>
    </location>
</feature>
<organism evidence="4 5">
    <name type="scientific">Chilo suppressalis</name>
    <name type="common">Asiatic rice borer moth</name>
    <dbReference type="NCBI Taxonomy" id="168631"/>
    <lineage>
        <taxon>Eukaryota</taxon>
        <taxon>Metazoa</taxon>
        <taxon>Ecdysozoa</taxon>
        <taxon>Arthropoda</taxon>
        <taxon>Hexapoda</taxon>
        <taxon>Insecta</taxon>
        <taxon>Pterygota</taxon>
        <taxon>Neoptera</taxon>
        <taxon>Endopterygota</taxon>
        <taxon>Lepidoptera</taxon>
        <taxon>Glossata</taxon>
        <taxon>Ditrysia</taxon>
        <taxon>Pyraloidea</taxon>
        <taxon>Crambidae</taxon>
        <taxon>Crambinae</taxon>
        <taxon>Chilo</taxon>
    </lineage>
</organism>
<evidence type="ECO:0000259" key="3">
    <source>
        <dbReference type="Pfam" id="PF01757"/>
    </source>
</evidence>
<feature type="transmembrane region" description="Helical" evidence="1">
    <location>
        <begin position="255"/>
        <end position="274"/>
    </location>
</feature>
<feature type="transmembrane region" description="Helical" evidence="1">
    <location>
        <begin position="588"/>
        <end position="610"/>
    </location>
</feature>